<evidence type="ECO:0000256" key="4">
    <source>
        <dbReference type="ARBA" id="ARBA00023136"/>
    </source>
</evidence>
<dbReference type="PANTHER" id="PTHR10361">
    <property type="entry name" value="SODIUM-BILE ACID COTRANSPORTER"/>
    <property type="match status" value="1"/>
</dbReference>
<dbReference type="GO" id="GO:0016020">
    <property type="term" value="C:membrane"/>
    <property type="evidence" value="ECO:0007669"/>
    <property type="project" value="UniProtKB-SubCell"/>
</dbReference>
<evidence type="ECO:0000256" key="1">
    <source>
        <dbReference type="ARBA" id="ARBA00004141"/>
    </source>
</evidence>
<feature type="transmembrane region" description="Helical" evidence="5">
    <location>
        <begin position="172"/>
        <end position="190"/>
    </location>
</feature>
<evidence type="ECO:0000313" key="7">
    <source>
        <dbReference type="Proteomes" id="UP000029548"/>
    </source>
</evidence>
<keyword evidence="2 5" id="KW-0812">Transmembrane</keyword>
<dbReference type="InterPro" id="IPR002657">
    <property type="entry name" value="BilAc:Na_symport/Acr3"/>
</dbReference>
<dbReference type="Proteomes" id="UP000029548">
    <property type="component" value="Unassembled WGS sequence"/>
</dbReference>
<organism evidence="6 7">
    <name type="scientific">Corynebacterium freneyi DNF00450</name>
    <dbReference type="NCBI Taxonomy" id="1287475"/>
    <lineage>
        <taxon>Bacteria</taxon>
        <taxon>Bacillati</taxon>
        <taxon>Actinomycetota</taxon>
        <taxon>Actinomycetes</taxon>
        <taxon>Mycobacteriales</taxon>
        <taxon>Corynebacteriaceae</taxon>
        <taxon>Corynebacterium</taxon>
    </lineage>
</organism>
<feature type="transmembrane region" description="Helical" evidence="5">
    <location>
        <begin position="40"/>
        <end position="62"/>
    </location>
</feature>
<dbReference type="PANTHER" id="PTHR10361:SF24">
    <property type="entry name" value="P3 PROTEIN"/>
    <property type="match status" value="1"/>
</dbReference>
<evidence type="ECO:0000313" key="6">
    <source>
        <dbReference type="EMBL" id="KGF15339.1"/>
    </source>
</evidence>
<gene>
    <name evidence="6" type="ORF">HMPREF1650_11630</name>
</gene>
<dbReference type="InterPro" id="IPR004710">
    <property type="entry name" value="Bilac:Na_transpt"/>
</dbReference>
<keyword evidence="4 5" id="KW-0472">Membrane</keyword>
<dbReference type="EMBL" id="JRNE01000079">
    <property type="protein sequence ID" value="KGF15339.1"/>
    <property type="molecule type" value="Genomic_DNA"/>
</dbReference>
<comment type="subcellular location">
    <subcellularLocation>
        <location evidence="1">Membrane</location>
        <topology evidence="1">Multi-pass membrane protein</topology>
    </subcellularLocation>
</comment>
<feature type="transmembrane region" description="Helical" evidence="5">
    <location>
        <begin position="236"/>
        <end position="255"/>
    </location>
</feature>
<protein>
    <submittedName>
        <fullName evidence="6">Bile acid:sodium symporter</fullName>
    </submittedName>
</protein>
<feature type="transmembrane region" description="Helical" evidence="5">
    <location>
        <begin position="138"/>
        <end position="160"/>
    </location>
</feature>
<dbReference type="eggNOG" id="COG0385">
    <property type="taxonomic scope" value="Bacteria"/>
</dbReference>
<sequence length="308" mass="31692">MQDSPVIAIGLPVALAVIMVGIGLSLTLADFREQARTPRATIIGTLGQVFLVPAIGIAVALVMDLPPIMALGLVLVAACPGGSTSNLVTYLARGNVALSIILTVVASLVIIVTLPGWLDVAGRILPGATELSVSVPLGQTFGLLIGIILIPVAIGMVIRAKKPELAAKLERGMSAFGALVLLLAIGAVAVDLGGEIIDMTIATGPAVLVFNIAVILVGGALAWIARVDRASQLALAVEYGIKNSTLGLVIALTVVRDEEFAVPAAVYSIVMYLTAIAVIAIGRRMIATSTSQSNPDRNARRETDRIAG</sequence>
<feature type="transmembrane region" description="Helical" evidence="5">
    <location>
        <begin position="261"/>
        <end position="282"/>
    </location>
</feature>
<keyword evidence="3 5" id="KW-1133">Transmembrane helix</keyword>
<name>A0A096A3D4_9CORY</name>
<feature type="transmembrane region" description="Helical" evidence="5">
    <location>
        <begin position="202"/>
        <end position="224"/>
    </location>
</feature>
<feature type="transmembrane region" description="Helical" evidence="5">
    <location>
        <begin position="96"/>
        <end position="118"/>
    </location>
</feature>
<comment type="caution">
    <text evidence="6">The sequence shown here is derived from an EMBL/GenBank/DDBJ whole genome shotgun (WGS) entry which is preliminary data.</text>
</comment>
<dbReference type="Pfam" id="PF01758">
    <property type="entry name" value="SBF"/>
    <property type="match status" value="1"/>
</dbReference>
<evidence type="ECO:0000256" key="5">
    <source>
        <dbReference type="SAM" id="Phobius"/>
    </source>
</evidence>
<proteinExistence type="predicted"/>
<evidence type="ECO:0000256" key="3">
    <source>
        <dbReference type="ARBA" id="ARBA00022989"/>
    </source>
</evidence>
<feature type="transmembrane region" description="Helical" evidence="5">
    <location>
        <begin position="6"/>
        <end position="28"/>
    </location>
</feature>
<dbReference type="InterPro" id="IPR038770">
    <property type="entry name" value="Na+/solute_symporter_sf"/>
</dbReference>
<feature type="transmembrane region" description="Helical" evidence="5">
    <location>
        <begin position="68"/>
        <end position="89"/>
    </location>
</feature>
<dbReference type="AlphaFoldDB" id="A0A096A3D4"/>
<evidence type="ECO:0000256" key="2">
    <source>
        <dbReference type="ARBA" id="ARBA00022692"/>
    </source>
</evidence>
<accession>A0A096A3D4</accession>
<reference evidence="6 7" key="1">
    <citation type="submission" date="2014-07" db="EMBL/GenBank/DDBJ databases">
        <authorList>
            <person name="McCorrison J."/>
            <person name="Sanka R."/>
            <person name="Torralba M."/>
            <person name="Gillis M."/>
            <person name="Haft D.H."/>
            <person name="Methe B."/>
            <person name="Sutton G."/>
            <person name="Nelson K.E."/>
        </authorList>
    </citation>
    <scope>NUCLEOTIDE SEQUENCE [LARGE SCALE GENOMIC DNA]</scope>
    <source>
        <strain evidence="6 7">DNF00450</strain>
    </source>
</reference>
<dbReference type="Gene3D" id="1.20.1530.20">
    <property type="match status" value="1"/>
</dbReference>
<dbReference type="RefSeq" id="WP_035123438.1">
    <property type="nucleotide sequence ID" value="NZ_JRNE01000079.1"/>
</dbReference>